<dbReference type="AlphaFoldDB" id="J9D4I6"/>
<protein>
    <submittedName>
        <fullName evidence="2">Uncharacterized protein</fullName>
    </submittedName>
</protein>
<organism evidence="2 3">
    <name type="scientific">Edhazardia aedis (strain USNM 41457)</name>
    <name type="common">Microsporidian parasite</name>
    <dbReference type="NCBI Taxonomy" id="1003232"/>
    <lineage>
        <taxon>Eukaryota</taxon>
        <taxon>Fungi</taxon>
        <taxon>Fungi incertae sedis</taxon>
        <taxon>Microsporidia</taxon>
        <taxon>Edhazardia</taxon>
    </lineage>
</organism>
<dbReference type="InParanoid" id="J9D4I6"/>
<gene>
    <name evidence="2" type="ORF">EDEG_03115</name>
</gene>
<dbReference type="VEuPathDB" id="MicrosporidiaDB:EDEG_03115"/>
<dbReference type="EMBL" id="AFBI03000070">
    <property type="protein sequence ID" value="EJW02469.1"/>
    <property type="molecule type" value="Genomic_DNA"/>
</dbReference>
<dbReference type="HOGENOM" id="CLU_599308_0_0_1"/>
<accession>J9D4I6</accession>
<reference evidence="2 3" key="1">
    <citation type="submission" date="2011-08" db="EMBL/GenBank/DDBJ databases">
        <authorList>
            <person name="Liu Z.J."/>
            <person name="Shi F.L."/>
            <person name="Lu J.Q."/>
            <person name="Li M."/>
            <person name="Wang Z.L."/>
        </authorList>
    </citation>
    <scope>NUCLEOTIDE SEQUENCE [LARGE SCALE GENOMIC DNA]</scope>
    <source>
        <strain evidence="2 3">USNM 41457</strain>
    </source>
</reference>
<proteinExistence type="predicted"/>
<keyword evidence="3" id="KW-1185">Reference proteome</keyword>
<evidence type="ECO:0000256" key="1">
    <source>
        <dbReference type="SAM" id="MobiDB-lite"/>
    </source>
</evidence>
<feature type="non-terminal residue" evidence="2">
    <location>
        <position position="457"/>
    </location>
</feature>
<sequence length="457" mass="53535">MRQEDVEFADKEEENNESSEKNVKPVINDDFLFEFNTNISEFMQKQENITKKFKKNVDVAIRSDKKQLSYFGVQELQNKTNAKHEFISNSQINDDKTIFLFDNNLKTKDTNFVYNKDIHKGETEMITNIENTLHDNNLHSQTIHNTNMLIDKKFNSHKTIKNDFLPHLSNYQNTTRENNIFFNSETGLSSAFINNIIVKNIEKNKSESESYLNENINIIGNNKTPAKGETNILQKNIEEHTELHSSKNIHNYFRFLVDNVTKKNHNSFEDILSYLNNNFSFNDSINNHYKSVDKCSDLKRSKTDSQSICFSNMILNDQRVTDKNKTIDLYENKKSNNVKESQSTNFNNQSMLHNKNLLPNINNEFFLYRENTFLDPNLLQTISNTTFNNEIVINASENKESLAKPKKIINKYLKRYLKINQHEDINKYIKIQRIQAISRSLQAKCDLSDIVRCTINI</sequence>
<comment type="caution">
    <text evidence="2">The sequence shown here is derived from an EMBL/GenBank/DDBJ whole genome shotgun (WGS) entry which is preliminary data.</text>
</comment>
<dbReference type="Proteomes" id="UP000003163">
    <property type="component" value="Unassembled WGS sequence"/>
</dbReference>
<name>J9D4I6_EDHAE</name>
<reference evidence="3" key="2">
    <citation type="submission" date="2015-07" db="EMBL/GenBank/DDBJ databases">
        <title>Contrasting host-pathogen interactions and genome evolution in two generalist and specialist microsporidian pathogens of mosquitoes.</title>
        <authorList>
            <consortium name="The Broad Institute Genomics Platform"/>
            <consortium name="The Broad Institute Genome Sequencing Center for Infectious Disease"/>
            <person name="Cuomo C.A."/>
            <person name="Sanscrainte N.D."/>
            <person name="Goldberg J.M."/>
            <person name="Heiman D."/>
            <person name="Young S."/>
            <person name="Zeng Q."/>
            <person name="Becnel J.J."/>
            <person name="Birren B.W."/>
        </authorList>
    </citation>
    <scope>NUCLEOTIDE SEQUENCE [LARGE SCALE GENOMIC DNA]</scope>
    <source>
        <strain evidence="3">USNM 41457</strain>
    </source>
</reference>
<evidence type="ECO:0000313" key="3">
    <source>
        <dbReference type="Proteomes" id="UP000003163"/>
    </source>
</evidence>
<evidence type="ECO:0000313" key="2">
    <source>
        <dbReference type="EMBL" id="EJW02469.1"/>
    </source>
</evidence>
<feature type="region of interest" description="Disordered" evidence="1">
    <location>
        <begin position="1"/>
        <end position="21"/>
    </location>
</feature>